<organism evidence="1 2">
    <name type="scientific">Protopolystoma xenopodis</name>
    <dbReference type="NCBI Taxonomy" id="117903"/>
    <lineage>
        <taxon>Eukaryota</taxon>
        <taxon>Metazoa</taxon>
        <taxon>Spiralia</taxon>
        <taxon>Lophotrochozoa</taxon>
        <taxon>Platyhelminthes</taxon>
        <taxon>Monogenea</taxon>
        <taxon>Polyopisthocotylea</taxon>
        <taxon>Polystomatidea</taxon>
        <taxon>Polystomatidae</taxon>
        <taxon>Protopolystoma</taxon>
    </lineage>
</organism>
<evidence type="ECO:0000313" key="2">
    <source>
        <dbReference type="Proteomes" id="UP000784294"/>
    </source>
</evidence>
<dbReference type="Proteomes" id="UP000784294">
    <property type="component" value="Unassembled WGS sequence"/>
</dbReference>
<sequence>MVCELEPLKIEARGITPHPVASAVRRADSANLLLPSWNGIEASDAFDAAFRKKCSVVPVSSGSFSPIICLSDHEPYSRPATYHSPSPYHSVRCDRPKASPTSHNQAPNHCLRAAWAGEMRRQSEMANQTEDNCSFTSQRHCIKSLCRDSKRSCDFDSREFSSARITVFCQELALFTLHWRHLQITSKLPTMKSLLVCKSGIPSTPPPPLHTDK</sequence>
<name>A0A448XMX8_9PLAT</name>
<dbReference type="EMBL" id="CAAALY010265299">
    <property type="protein sequence ID" value="VEL40535.1"/>
    <property type="molecule type" value="Genomic_DNA"/>
</dbReference>
<comment type="caution">
    <text evidence="1">The sequence shown here is derived from an EMBL/GenBank/DDBJ whole genome shotgun (WGS) entry which is preliminary data.</text>
</comment>
<proteinExistence type="predicted"/>
<accession>A0A448XMX8</accession>
<evidence type="ECO:0000313" key="1">
    <source>
        <dbReference type="EMBL" id="VEL40535.1"/>
    </source>
</evidence>
<reference evidence="1" key="1">
    <citation type="submission" date="2018-11" db="EMBL/GenBank/DDBJ databases">
        <authorList>
            <consortium name="Pathogen Informatics"/>
        </authorList>
    </citation>
    <scope>NUCLEOTIDE SEQUENCE</scope>
</reference>
<gene>
    <name evidence="1" type="ORF">PXEA_LOCUS33975</name>
</gene>
<protein>
    <submittedName>
        <fullName evidence="1">Uncharacterized protein</fullName>
    </submittedName>
</protein>
<keyword evidence="2" id="KW-1185">Reference proteome</keyword>
<dbReference type="AlphaFoldDB" id="A0A448XMX8"/>